<organism evidence="3 4">
    <name type="scientific">Gallus gallus</name>
    <name type="common">Chicken</name>
    <dbReference type="NCBI Taxonomy" id="9031"/>
    <lineage>
        <taxon>Eukaryota</taxon>
        <taxon>Metazoa</taxon>
        <taxon>Chordata</taxon>
        <taxon>Craniata</taxon>
        <taxon>Vertebrata</taxon>
        <taxon>Euteleostomi</taxon>
        <taxon>Archelosauria</taxon>
        <taxon>Archosauria</taxon>
        <taxon>Dinosauria</taxon>
        <taxon>Saurischia</taxon>
        <taxon>Theropoda</taxon>
        <taxon>Coelurosauria</taxon>
        <taxon>Aves</taxon>
        <taxon>Neognathae</taxon>
        <taxon>Galloanserae</taxon>
        <taxon>Galliformes</taxon>
        <taxon>Phasianidae</taxon>
        <taxon>Phasianinae</taxon>
        <taxon>Gallus</taxon>
    </lineage>
</organism>
<evidence type="ECO:0000313" key="3">
    <source>
        <dbReference type="Ensembl" id="ENSGALP00010020133.1"/>
    </source>
</evidence>
<name>A0A8V0YQ35_CHICK</name>
<keyword evidence="5" id="KW-1267">Proteomics identification</keyword>
<dbReference type="PANTHER" id="PTHR33331:SF13">
    <property type="entry name" value="COILED-COIL DOMAIN CONTAINING 162"/>
    <property type="match status" value="1"/>
</dbReference>
<feature type="region of interest" description="Disordered" evidence="2">
    <location>
        <begin position="1623"/>
        <end position="1656"/>
    </location>
</feature>
<evidence type="ECO:0008006" key="6">
    <source>
        <dbReference type="Google" id="ProtNLM"/>
    </source>
</evidence>
<keyword evidence="1" id="KW-0175">Coiled coil</keyword>
<evidence type="ECO:0007829" key="5">
    <source>
        <dbReference type="PeptideAtlas" id="A0A8V0YQ35"/>
    </source>
</evidence>
<evidence type="ECO:0000256" key="2">
    <source>
        <dbReference type="SAM" id="MobiDB-lite"/>
    </source>
</evidence>
<keyword evidence="4" id="KW-1185">Reference proteome</keyword>
<dbReference type="InterPro" id="IPR040401">
    <property type="entry name" value="CCDC162"/>
</dbReference>
<accession>A0A8V0YQ35</accession>
<sequence>MACSEEDAGDSNSRKLQGSYRKMNERGYGYMSTWQLLGLEEGPATANKEDAVTRGAYLSFLLLRHLRLRELKRVCLGILNYFRSVERSLTISIAGLNLKAGHLIPSTEDTSWISAAKGGTGASGGLHSQPYVHYTPADYKVHSTQFMEFAEVENHDDFHTHEDGYIHTQDQRGAYIIYDVALEDLKELENHLLLVASQYIEKDKSNVTCGKSSGSNILEWAHASVDRFAVLFDLWTCETALLEKKCQLLDVYLEVYQHALDPEERFALAQAITDIMHKHPRFDLELEYFVNVYKDECICLQLHLQLLRDIVNQQIDVQREYLPKIWRKGQKGGISEFGLPYNVITKQLVSLNTCCPASKNIYLLEFHPSLGLVCSIPKALECIYQKFYSICRPRTASRAIKLEKQMLQVVLDEWLTMEKPECFYSSQVQKDLFAEVLIEDPVLVQEIALSLLEMGANEGRKEGKARQLFVLDSFSMLLELITLRHRLIEVATESARLASLYKAFAMEAGFGEFHLYLRPVHFEFALHKEKADHLPPTFITSLLEDDSCVDRYIPSSLPLSIQEIDSHVGKFSFRTRDGVMQLLCPSGIKNMQLILACQVIQKNALLAAVQQASFCYLVQFTHSLDIKEGNVSLTSQSSSASGRNSVSGSQAEDQLLPAATPATSFSPGRSSYLHPAFHRPPEAFVSIQLEKLGPRDMMLNTFIHKKETLGSRMENPDEVLQLKRDIIAEYCLKMNQRVSQHALRGQLIAFYNSLRSLLDDFPVVRDKYFIIGLSQGKKEQELKENFAADPRSFHPRPRYLLSPDGCTFLNLWFIPHPTEVLIMFKMLPEKAALKALRLSLQIVGAFHDVVAYLLAFAQLGNSPSSFCALNPEPLTPDWGGTGRIGTELQEIQRMIDSLQNPQDPREVAQLLAAHRDIMFLQFDAAIRHRLRETFLSSGNVSAYQSLTDRIYHALPPLSNCVIPSVFAAQLRLPQLLDVQSCRTLMHFPWRTFLMDGGLFPVTINNTINLNYNMQLCLCDLNDADRRVAHGELAAMQFLMEDVLQNHNDSAVNDHADCQALLANSKQQNSAEMTDPSANRLQSRKKTCKLLPSHHDPVTSYNLLKSFLVLWKQLEILKAEWGRLKLGTEDIDTVPLYKEFCEQYGMEILRPAMKAMARQMGIEEDFREPVTSTQHVLPPRGVSEIEMKVYQLQKLLESLEIHMIHDVQKKVKQEMTLVISERARQESSLPTELWKHKVMQENFSVVRPQIVETFVQRLMENYEGSDTEVTFKKSHLQQCLTVLGCDIMARERSNFETYSMFYENILQQLHRLLYQKEQELHAVEDGGNQNDMSLTQIAGLSHEMIMEITALRARLTDLEDENAGLKEKIREEVRDEYESLVRNLFGTCVHLKGKLDIYRLSIEQRVLEIISEVRREGVDNMIDLKKKFGSPETNDDLEEHLSKEALQNKKECLNAKMMAEQEVTSLQGQLTSARKALEKSQAENDKRKKQLHKQKQMLLEMEHQKTQEARKRQILSVAKAQNMEKVLEEMEEKKQKLKFLVKEAEKPSKTGQLQQKRPKTAMQQIRSQLTQEFSLNLEAFQNIDELPCQVYDLEAAVSQRNVTAGSAAQLQNNKIATFTQLEDYKQEPLNSDPRSSTVRRRNTQRPKTVPSRWKQSAADRLLPHLNEKSLPTVFTQLQEHRLLQK</sequence>
<reference evidence="3" key="3">
    <citation type="submission" date="2025-09" db="UniProtKB">
        <authorList>
            <consortium name="Ensembl"/>
        </authorList>
    </citation>
    <scope>IDENTIFICATION</scope>
    <source>
        <strain evidence="3">broiler</strain>
    </source>
</reference>
<reference evidence="3" key="2">
    <citation type="submission" date="2025-08" db="UniProtKB">
        <authorList>
            <consortium name="Ensembl"/>
        </authorList>
    </citation>
    <scope>IDENTIFICATION</scope>
    <source>
        <strain evidence="3">broiler</strain>
    </source>
</reference>
<feature type="coiled-coil region" evidence="1">
    <location>
        <begin position="1340"/>
        <end position="1374"/>
    </location>
</feature>
<dbReference type="Ensembl" id="ENSGALT00010034265.1">
    <property type="protein sequence ID" value="ENSGALP00010020133.1"/>
    <property type="gene ID" value="ENSGALG00010014210.1"/>
</dbReference>
<dbReference type="OrthoDB" id="76966at2759"/>
<evidence type="ECO:0000256" key="1">
    <source>
        <dbReference type="SAM" id="Coils"/>
    </source>
</evidence>
<reference evidence="3" key="1">
    <citation type="submission" date="2020-11" db="EMBL/GenBank/DDBJ databases">
        <title>Gallus gallus (Chicken) genome, bGalGal1, GRCg7b, maternal haplotype autosomes + Z &amp; W.</title>
        <authorList>
            <person name="Warren W."/>
            <person name="Formenti G."/>
            <person name="Fedrigo O."/>
            <person name="Haase B."/>
            <person name="Mountcastle J."/>
            <person name="Balacco J."/>
            <person name="Tracey A."/>
            <person name="Schneider V."/>
            <person name="Okimoto R."/>
            <person name="Cheng H."/>
            <person name="Hawken R."/>
            <person name="Howe K."/>
            <person name="Jarvis E.D."/>
        </authorList>
    </citation>
    <scope>NUCLEOTIDE SEQUENCE [LARGE SCALE GENOMIC DNA]</scope>
    <source>
        <strain evidence="3">Broiler</strain>
    </source>
</reference>
<feature type="compositionally biased region" description="Basic and acidic residues" evidence="2">
    <location>
        <begin position="1474"/>
        <end position="1485"/>
    </location>
</feature>
<dbReference type="GeneTree" id="ENSGT00940000165946"/>
<dbReference type="Proteomes" id="UP000000539">
    <property type="component" value="Chromosome 3"/>
</dbReference>
<feature type="region of interest" description="Disordered" evidence="2">
    <location>
        <begin position="1463"/>
        <end position="1492"/>
    </location>
</feature>
<dbReference type="PANTHER" id="PTHR33331">
    <property type="entry name" value="COILED-COIL DOMAIN-CONTAINING PROTEIN 162"/>
    <property type="match status" value="1"/>
</dbReference>
<evidence type="ECO:0000313" key="4">
    <source>
        <dbReference type="Proteomes" id="UP000000539"/>
    </source>
</evidence>
<protein>
    <recommendedName>
        <fullName evidence="6">DUF4549 domain-containing protein</fullName>
    </recommendedName>
</protein>
<gene>
    <name evidence="3" type="primary">CCDC162</name>
</gene>
<proteinExistence type="evidence at protein level"/>